<dbReference type="InterPro" id="IPR019888">
    <property type="entry name" value="Tscrpt_reg_AsnC-like"/>
</dbReference>
<accession>A0A7J4J4D9</accession>
<feature type="domain" description="HTH asnC-type" evidence="4">
    <location>
        <begin position="173"/>
        <end position="234"/>
    </location>
</feature>
<dbReference type="PANTHER" id="PTHR43413:SF8">
    <property type="entry name" value="HTH-TYPE TRANSCRIPTIONAL REGULATOR PTR1"/>
    <property type="match status" value="1"/>
</dbReference>
<evidence type="ECO:0000256" key="3">
    <source>
        <dbReference type="ARBA" id="ARBA00023163"/>
    </source>
</evidence>
<evidence type="ECO:0000313" key="5">
    <source>
        <dbReference type="EMBL" id="HIH10086.1"/>
    </source>
</evidence>
<dbReference type="PROSITE" id="PS00519">
    <property type="entry name" value="HTH_ASNC_1"/>
    <property type="match status" value="1"/>
</dbReference>
<dbReference type="Pfam" id="PF13412">
    <property type="entry name" value="HTH_24"/>
    <property type="match status" value="2"/>
</dbReference>
<evidence type="ECO:0000256" key="2">
    <source>
        <dbReference type="ARBA" id="ARBA00023125"/>
    </source>
</evidence>
<dbReference type="Proteomes" id="UP000565078">
    <property type="component" value="Unassembled WGS sequence"/>
</dbReference>
<keyword evidence="3" id="KW-0804">Transcription</keyword>
<feature type="domain" description="HTH asnC-type" evidence="4">
    <location>
        <begin position="6"/>
        <end position="67"/>
    </location>
</feature>
<dbReference type="SMART" id="SM00344">
    <property type="entry name" value="HTH_ASNC"/>
    <property type="match status" value="2"/>
</dbReference>
<protein>
    <submittedName>
        <fullName evidence="5">Winged helix-turn-helix transcriptional regulator</fullName>
    </submittedName>
</protein>
<dbReference type="InterPro" id="IPR050684">
    <property type="entry name" value="HTH-Siroheme_Decarb"/>
</dbReference>
<dbReference type="PROSITE" id="PS50956">
    <property type="entry name" value="HTH_ASNC_2"/>
    <property type="match status" value="2"/>
</dbReference>
<reference evidence="6" key="1">
    <citation type="journal article" date="2020" name="bioRxiv">
        <title>A rank-normalized archaeal taxonomy based on genome phylogeny resolves widespread incomplete and uneven classifications.</title>
        <authorList>
            <person name="Rinke C."/>
            <person name="Chuvochina M."/>
            <person name="Mussig A.J."/>
            <person name="Chaumeil P.-A."/>
            <person name="Waite D.W."/>
            <person name="Whitman W.B."/>
            <person name="Parks D.H."/>
            <person name="Hugenholtz P."/>
        </authorList>
    </citation>
    <scope>NUCLEOTIDE SEQUENCE [LARGE SCALE GENOMIC DNA]</scope>
</reference>
<dbReference type="PRINTS" id="PR00033">
    <property type="entry name" value="HTHASNC"/>
</dbReference>
<keyword evidence="2" id="KW-0238">DNA-binding</keyword>
<proteinExistence type="predicted"/>
<dbReference type="SUPFAM" id="SSF46785">
    <property type="entry name" value="Winged helix' DNA-binding domain"/>
    <property type="match status" value="2"/>
</dbReference>
<dbReference type="EMBL" id="DUGC01000085">
    <property type="protein sequence ID" value="HIH10086.1"/>
    <property type="molecule type" value="Genomic_DNA"/>
</dbReference>
<evidence type="ECO:0000256" key="1">
    <source>
        <dbReference type="ARBA" id="ARBA00023015"/>
    </source>
</evidence>
<keyword evidence="1" id="KW-0805">Transcription regulation</keyword>
<comment type="caution">
    <text evidence="5">The sequence shown here is derived from an EMBL/GenBank/DDBJ whole genome shotgun (WGS) entry which is preliminary data.</text>
</comment>
<gene>
    <name evidence="5" type="ORF">HA254_05465</name>
</gene>
<sequence>MAKIALDLTDRKILSELDRNCRIPASILAKRVGKSREAVKYRVGQLVQSGVIEKFQAAINPSKLGNLMFKVYLKLENTPDEREKFFEELKENKQIYWMGISDGAYDCVFAILSKSAEGFYDEINFLLSRWQHLIVSKYVGTMVDTTAYNKKFFLSEKDGIPRLVAGQHAENSVDGLDMKILSILANDARLPIAELSRRVGSTIEIARSRIGKMEEKGIIVGYRIAVDFNKLGLEFFKAILYFKSLSEKDEKALYEWMRVHPNSLYYIRSLAPWEAEFEFAVESYQHFNSIINELRRKFPQVIRNYEHLIMIYESWMPAYSEMLRAKTTSKPVLQSNDKHFKPERLL</sequence>
<dbReference type="InterPro" id="IPR036388">
    <property type="entry name" value="WH-like_DNA-bd_sf"/>
</dbReference>
<organism evidence="5 6">
    <name type="scientific">Candidatus Iainarchaeum sp</name>
    <dbReference type="NCBI Taxonomy" id="3101447"/>
    <lineage>
        <taxon>Archaea</taxon>
        <taxon>Candidatus Iainarchaeota</taxon>
        <taxon>Candidatus Iainarchaeia</taxon>
        <taxon>Candidatus Iainarchaeales</taxon>
        <taxon>Candidatus Iainarchaeaceae</taxon>
        <taxon>Candidatus Iainarchaeum</taxon>
    </lineage>
</organism>
<dbReference type="Gene3D" id="1.10.10.10">
    <property type="entry name" value="Winged helix-like DNA-binding domain superfamily/Winged helix DNA-binding domain"/>
    <property type="match status" value="2"/>
</dbReference>
<evidence type="ECO:0000259" key="4">
    <source>
        <dbReference type="PROSITE" id="PS50956"/>
    </source>
</evidence>
<name>A0A7J4J4D9_9ARCH</name>
<dbReference type="PANTHER" id="PTHR43413">
    <property type="entry name" value="TRANSCRIPTIONAL REGULATOR, ASNC FAMILY"/>
    <property type="match status" value="1"/>
</dbReference>
<dbReference type="GO" id="GO:0043565">
    <property type="term" value="F:sequence-specific DNA binding"/>
    <property type="evidence" value="ECO:0007669"/>
    <property type="project" value="InterPro"/>
</dbReference>
<dbReference type="InterPro" id="IPR036390">
    <property type="entry name" value="WH_DNA-bd_sf"/>
</dbReference>
<dbReference type="InterPro" id="IPR019885">
    <property type="entry name" value="Tscrpt_reg_HTH_AsnC-type_CS"/>
</dbReference>
<dbReference type="AlphaFoldDB" id="A0A7J4J4D9"/>
<evidence type="ECO:0000313" key="6">
    <source>
        <dbReference type="Proteomes" id="UP000565078"/>
    </source>
</evidence>
<dbReference type="InterPro" id="IPR000485">
    <property type="entry name" value="AsnC-type_HTH_dom"/>
</dbReference>